<gene>
    <name evidence="1" type="ORF">SSM2_067</name>
</gene>
<dbReference type="KEGG" id="vg:10326699"/>
<dbReference type="RefSeq" id="YP_004322223.1">
    <property type="nucleotide sequence ID" value="NC_015279.1"/>
</dbReference>
<organism evidence="1 2">
    <name type="scientific">Synechococcus phage S-SM2</name>
    <dbReference type="NCBI Taxonomy" id="444860"/>
    <lineage>
        <taxon>Viruses</taxon>
        <taxon>Duplodnaviria</taxon>
        <taxon>Heunggongvirae</taxon>
        <taxon>Uroviricota</taxon>
        <taxon>Caudoviricetes</taxon>
        <taxon>Pantevenvirales</taxon>
        <taxon>Kyanoviridae</taxon>
        <taxon>Nilusvirus</taxon>
        <taxon>Nilusvirus ssm2</taxon>
    </lineage>
</organism>
<keyword evidence="2" id="KW-1185">Reference proteome</keyword>
<protein>
    <submittedName>
        <fullName evidence="1">Uncharacterized protein</fullName>
    </submittedName>
</protein>
<accession>E3SIW1</accession>
<name>E3SIW1_9CAUD</name>
<sequence>MARKKFRTIKENLASMSKGQVKRPRLAGSELQRIFNLKEQIVTEAQKISEDPDYVPQIKLYESDNAVQVLTEGNVATTGVLTEAQRQFSKNHAKKIAHRTFDLAVRGVFQTVADVNYDNILFDQQHSLTALLDNADSSDFKLPFAKTIMKEGSSKTAQQICAFGYDCVNNKSKKSNPEENFYIGYHANHEQEIYIYNRLDDLRLDLVPTDYKVFPTEKSRYSINGFSLFRDIFEKQKTLPWVKQLNRACNLLRECYDNSSYASVDPKKAKQINVYDLKGVAFLLNRVDELAVENEIEWSRDHLEYAIKAYWNRHSEMLKLDGEKLKALNTPRIAGLWEESVAHNYVVRAYNRFAVERGVEKLDVKRMFPNVWQALHPEG</sequence>
<proteinExistence type="predicted"/>
<dbReference type="Proteomes" id="UP000006524">
    <property type="component" value="Segment"/>
</dbReference>
<evidence type="ECO:0000313" key="2">
    <source>
        <dbReference type="Proteomes" id="UP000006524"/>
    </source>
</evidence>
<reference evidence="1 2" key="1">
    <citation type="journal article" date="2010" name="Environ. Microbiol.">
        <title>Genomic analysis of oceanic cyanobacterial myoviruses compared with T4-like myoviruses from diverse hosts and environments.</title>
        <authorList>
            <person name="Sullivan M.B."/>
            <person name="Huang K.H."/>
            <person name="Ignacio-Espinoza J.C."/>
            <person name="Berlin A.M."/>
            <person name="Kelly L."/>
            <person name="Weigele P.R."/>
            <person name="DeFrancesco A.S."/>
            <person name="Kern S.E."/>
            <person name="Thompson L.R."/>
            <person name="Young S."/>
            <person name="Yandava C."/>
            <person name="Fu R."/>
            <person name="Krastins B."/>
            <person name="Chase M."/>
            <person name="Sarracino D."/>
            <person name="Osburne M.S."/>
            <person name="Henn M.R."/>
            <person name="Chisholm S.W."/>
        </authorList>
    </citation>
    <scope>NUCLEOTIDE SEQUENCE [LARGE SCALE GENOMIC DNA]</scope>
    <source>
        <strain evidence="1">8017-1</strain>
    </source>
</reference>
<dbReference type="GeneID" id="10326699"/>
<dbReference type="EMBL" id="GU071095">
    <property type="protein sequence ID" value="ADO97409.1"/>
    <property type="molecule type" value="Genomic_DNA"/>
</dbReference>
<evidence type="ECO:0000313" key="1">
    <source>
        <dbReference type="EMBL" id="ADO97409.1"/>
    </source>
</evidence>